<feature type="region of interest" description="Disordered" evidence="1">
    <location>
        <begin position="118"/>
        <end position="149"/>
    </location>
</feature>
<dbReference type="Pfam" id="PF06970">
    <property type="entry name" value="RepA_N"/>
    <property type="match status" value="1"/>
</dbReference>
<evidence type="ECO:0000256" key="1">
    <source>
        <dbReference type="SAM" id="MobiDB-lite"/>
    </source>
</evidence>
<sequence>MQRISIQQVQAFEQFYRLPQAFFKLDKYKKMKLESKTAYAILRHRFELSEKNGWIDKDGMIYFLYTVKELATILNCGEDKARSIKKDLNQHGLLEEERQGLNKPNRLYLGMVTVENELSTGSNPHEQRTPEISGSGPRENRGQEPGNIGSIYNDFKDKDDDDYVYTQAQSDIDLLIEQYTQETGSSISPVKKRTLEQLRNQYGSLLVSDAITKAANNDTANMVYIQRCCETLDLDLKKQLPSFKSPK</sequence>
<name>A0ABM9N1F4_9LACO</name>
<proteinExistence type="predicted"/>
<evidence type="ECO:0000313" key="3">
    <source>
        <dbReference type="EMBL" id="CAK1253802.1"/>
    </source>
</evidence>
<dbReference type="Proteomes" id="UP001314262">
    <property type="component" value="Unassembled WGS sequence"/>
</dbReference>
<dbReference type="EMBL" id="CAUZLT010000007">
    <property type="protein sequence ID" value="CAK1253802.1"/>
    <property type="molecule type" value="Genomic_DNA"/>
</dbReference>
<feature type="domain" description="Replication initiator A N-terminal" evidence="2">
    <location>
        <begin position="14"/>
        <end position="88"/>
    </location>
</feature>
<organism evidence="3 4">
    <name type="scientific">Fructobacillus tropaeoli</name>
    <dbReference type="NCBI Taxonomy" id="709323"/>
    <lineage>
        <taxon>Bacteria</taxon>
        <taxon>Bacillati</taxon>
        <taxon>Bacillota</taxon>
        <taxon>Bacilli</taxon>
        <taxon>Lactobacillales</taxon>
        <taxon>Lactobacillaceae</taxon>
        <taxon>Fructobacillus</taxon>
    </lineage>
</organism>
<dbReference type="InterPro" id="IPR010724">
    <property type="entry name" value="RepA_N"/>
</dbReference>
<gene>
    <name evidence="3" type="ORF">R53137_KAKDMLNK_01513</name>
</gene>
<dbReference type="RefSeq" id="WP_203617943.1">
    <property type="nucleotide sequence ID" value="NZ_BOJU01000002.1"/>
</dbReference>
<comment type="caution">
    <text evidence="3">The sequence shown here is derived from an EMBL/GenBank/DDBJ whole genome shotgun (WGS) entry which is preliminary data.</text>
</comment>
<reference evidence="3 4" key="1">
    <citation type="submission" date="2023-10" db="EMBL/GenBank/DDBJ databases">
        <authorList>
            <person name="Botero Cardona J."/>
        </authorList>
    </citation>
    <scope>NUCLEOTIDE SEQUENCE [LARGE SCALE GENOMIC DNA]</scope>
    <source>
        <strain evidence="3 4">R-53137</strain>
    </source>
</reference>
<evidence type="ECO:0000259" key="2">
    <source>
        <dbReference type="Pfam" id="PF06970"/>
    </source>
</evidence>
<keyword evidence="4" id="KW-1185">Reference proteome</keyword>
<evidence type="ECO:0000313" key="4">
    <source>
        <dbReference type="Proteomes" id="UP001314262"/>
    </source>
</evidence>
<accession>A0ABM9N1F4</accession>
<protein>
    <recommendedName>
        <fullName evidence="2">Replication initiator A N-terminal domain-containing protein</fullName>
    </recommendedName>
</protein>